<dbReference type="AlphaFoldDB" id="A0A0G2ZCU8"/>
<evidence type="ECO:0008006" key="3">
    <source>
        <dbReference type="Google" id="ProtNLM"/>
    </source>
</evidence>
<dbReference type="RefSeq" id="WP_047753718.1">
    <property type="nucleotide sequence ID" value="NZ_CAJUHA010000002.1"/>
</dbReference>
<organism evidence="1 2">
    <name type="scientific">Kosmotoga pacifica</name>
    <dbReference type="NCBI Taxonomy" id="1330330"/>
    <lineage>
        <taxon>Bacteria</taxon>
        <taxon>Thermotogati</taxon>
        <taxon>Thermotogota</taxon>
        <taxon>Thermotogae</taxon>
        <taxon>Kosmotogales</taxon>
        <taxon>Kosmotogaceae</taxon>
        <taxon>Kosmotoga</taxon>
    </lineage>
</organism>
<dbReference type="Proteomes" id="UP000035159">
    <property type="component" value="Chromosome"/>
</dbReference>
<dbReference type="EMBL" id="CP011232">
    <property type="protein sequence ID" value="AKI96583.1"/>
    <property type="molecule type" value="Genomic_DNA"/>
</dbReference>
<proteinExistence type="predicted"/>
<dbReference type="KEGG" id="kpf:IX53_00715"/>
<dbReference type="STRING" id="1330330.IX53_00715"/>
<evidence type="ECO:0000313" key="1">
    <source>
        <dbReference type="EMBL" id="AKI96583.1"/>
    </source>
</evidence>
<accession>A0A0G2ZCU8</accession>
<name>A0A0G2ZCU8_9BACT</name>
<sequence>MKAFKQYFNKYILDNLGATYQIDFGQGLNTTSLDKYIGVYYSDEYIDDIATGDVTGQSVKGKQIRQLVVIDLYARDGVYSLDDMRDAVWNALLKKNKITLDNGLTVEITDRNFNVVERTNWHYGAITFIAKYIETV</sequence>
<reference evidence="1 2" key="1">
    <citation type="submission" date="2015-04" db="EMBL/GenBank/DDBJ databases">
        <title>Complete Genome Sequence of Kosmotoga pacifica SLHLJ1.</title>
        <authorList>
            <person name="Jiang L.J."/>
            <person name="Shao Z.Z."/>
            <person name="Jebbar M."/>
        </authorList>
    </citation>
    <scope>NUCLEOTIDE SEQUENCE [LARGE SCALE GENOMIC DNA]</scope>
    <source>
        <strain evidence="1 2">SLHLJ1</strain>
    </source>
</reference>
<keyword evidence="2" id="KW-1185">Reference proteome</keyword>
<gene>
    <name evidence="1" type="ORF">IX53_00715</name>
</gene>
<evidence type="ECO:0000313" key="2">
    <source>
        <dbReference type="Proteomes" id="UP000035159"/>
    </source>
</evidence>
<protein>
    <recommendedName>
        <fullName evidence="3">Phage protein</fullName>
    </recommendedName>
</protein>
<dbReference type="PATRIC" id="fig|1330330.3.peg.135"/>